<dbReference type="GO" id="GO:0005829">
    <property type="term" value="C:cytosol"/>
    <property type="evidence" value="ECO:0007669"/>
    <property type="project" value="TreeGrafter"/>
</dbReference>
<keyword evidence="4 7" id="KW-0238">DNA-binding</keyword>
<evidence type="ECO:0000259" key="8">
    <source>
        <dbReference type="PROSITE" id="PS50110"/>
    </source>
</evidence>
<dbReference type="PROSITE" id="PS50110">
    <property type="entry name" value="RESPONSE_REGULATORY"/>
    <property type="match status" value="1"/>
</dbReference>
<dbReference type="InterPro" id="IPR036388">
    <property type="entry name" value="WH-like_DNA-bd_sf"/>
</dbReference>
<gene>
    <name evidence="10" type="ORF">SAMN04488090_2586</name>
</gene>
<evidence type="ECO:0000256" key="2">
    <source>
        <dbReference type="ARBA" id="ARBA00023012"/>
    </source>
</evidence>
<dbReference type="SMART" id="SM00448">
    <property type="entry name" value="REC"/>
    <property type="match status" value="1"/>
</dbReference>
<dbReference type="Gene3D" id="1.10.10.10">
    <property type="entry name" value="Winged helix-like DNA-binding domain superfamily/Winged helix DNA-binding domain"/>
    <property type="match status" value="1"/>
</dbReference>
<dbReference type="InterPro" id="IPR016032">
    <property type="entry name" value="Sig_transdc_resp-reg_C-effctor"/>
</dbReference>
<keyword evidence="2" id="KW-0902">Two-component regulatory system</keyword>
<dbReference type="SMART" id="SM00862">
    <property type="entry name" value="Trans_reg_C"/>
    <property type="match status" value="1"/>
</dbReference>
<dbReference type="PANTHER" id="PTHR48111:SF22">
    <property type="entry name" value="REGULATOR OF RPOS"/>
    <property type="match status" value="1"/>
</dbReference>
<dbReference type="AlphaFoldDB" id="A0A1G9QFP2"/>
<dbReference type="EMBL" id="FNGS01000004">
    <property type="protein sequence ID" value="SDM09125.1"/>
    <property type="molecule type" value="Genomic_DNA"/>
</dbReference>
<feature type="domain" description="OmpR/PhoB-type" evidence="9">
    <location>
        <begin position="145"/>
        <end position="243"/>
    </location>
</feature>
<dbReference type="GO" id="GO:0000156">
    <property type="term" value="F:phosphorelay response regulator activity"/>
    <property type="evidence" value="ECO:0007669"/>
    <property type="project" value="TreeGrafter"/>
</dbReference>
<keyword evidence="11" id="KW-1185">Reference proteome</keyword>
<dbReference type="GO" id="GO:0032993">
    <property type="term" value="C:protein-DNA complex"/>
    <property type="evidence" value="ECO:0007669"/>
    <property type="project" value="TreeGrafter"/>
</dbReference>
<name>A0A1G9QFP2_9BACT</name>
<keyword evidence="1 6" id="KW-0597">Phosphoprotein</keyword>
<evidence type="ECO:0000256" key="4">
    <source>
        <dbReference type="ARBA" id="ARBA00023125"/>
    </source>
</evidence>
<keyword evidence="3" id="KW-0805">Transcription regulation</keyword>
<dbReference type="SUPFAM" id="SSF46894">
    <property type="entry name" value="C-terminal effector domain of the bipartite response regulators"/>
    <property type="match status" value="1"/>
</dbReference>
<organism evidence="10 11">
    <name type="scientific">Siphonobacter aquaeclarae</name>
    <dbReference type="NCBI Taxonomy" id="563176"/>
    <lineage>
        <taxon>Bacteria</taxon>
        <taxon>Pseudomonadati</taxon>
        <taxon>Bacteroidota</taxon>
        <taxon>Cytophagia</taxon>
        <taxon>Cytophagales</taxon>
        <taxon>Cytophagaceae</taxon>
        <taxon>Siphonobacter</taxon>
    </lineage>
</organism>
<dbReference type="PANTHER" id="PTHR48111">
    <property type="entry name" value="REGULATOR OF RPOS"/>
    <property type="match status" value="1"/>
</dbReference>
<evidence type="ECO:0000256" key="5">
    <source>
        <dbReference type="ARBA" id="ARBA00023163"/>
    </source>
</evidence>
<dbReference type="GO" id="GO:0000976">
    <property type="term" value="F:transcription cis-regulatory region binding"/>
    <property type="evidence" value="ECO:0007669"/>
    <property type="project" value="TreeGrafter"/>
</dbReference>
<dbReference type="PROSITE" id="PS51755">
    <property type="entry name" value="OMPR_PHOB"/>
    <property type="match status" value="1"/>
</dbReference>
<accession>A0A1G9QFP2</accession>
<sequence length="245" mass="27814">MLLYQNIATFREENVPTTPMKVLIVEDEPKLAAFVKRGLEAEAFEAVVAFDGLMGQKMALSEAFDVIVLDVNLPHINGFDLVKRLRAEGVNTPVLMLTALGELEDKVTGLDSGADDYLVKPFEFRELLARLRSLYRRSQAAPMSQQVLQVADLELDLEEKVARRGGRRIDLTAKEFSLLEYLMRNRGRVVSRVDIAEKVWDLHFDTGTNTIEVYINFLRKKVDKDFPKKLIHTVIGMGYVLRDEG</sequence>
<dbReference type="CDD" id="cd00383">
    <property type="entry name" value="trans_reg_C"/>
    <property type="match status" value="1"/>
</dbReference>
<dbReference type="InterPro" id="IPR011006">
    <property type="entry name" value="CheY-like_superfamily"/>
</dbReference>
<dbReference type="InterPro" id="IPR039420">
    <property type="entry name" value="WalR-like"/>
</dbReference>
<evidence type="ECO:0000256" key="7">
    <source>
        <dbReference type="PROSITE-ProRule" id="PRU01091"/>
    </source>
</evidence>
<proteinExistence type="predicted"/>
<feature type="domain" description="Response regulatory" evidence="8">
    <location>
        <begin position="21"/>
        <end position="135"/>
    </location>
</feature>
<evidence type="ECO:0000259" key="9">
    <source>
        <dbReference type="PROSITE" id="PS51755"/>
    </source>
</evidence>
<keyword evidence="5" id="KW-0804">Transcription</keyword>
<dbReference type="FunFam" id="1.10.10.10:FF:000005">
    <property type="entry name" value="Two-component system response regulator"/>
    <property type="match status" value="1"/>
</dbReference>
<dbReference type="SUPFAM" id="SSF52172">
    <property type="entry name" value="CheY-like"/>
    <property type="match status" value="1"/>
</dbReference>
<dbReference type="Gene3D" id="6.10.250.690">
    <property type="match status" value="1"/>
</dbReference>
<evidence type="ECO:0000256" key="3">
    <source>
        <dbReference type="ARBA" id="ARBA00023015"/>
    </source>
</evidence>
<feature type="DNA-binding region" description="OmpR/PhoB-type" evidence="7">
    <location>
        <begin position="145"/>
        <end position="243"/>
    </location>
</feature>
<dbReference type="Pfam" id="PF00486">
    <property type="entry name" value="Trans_reg_C"/>
    <property type="match status" value="1"/>
</dbReference>
<dbReference type="STRING" id="563176.SAMN04488090_2586"/>
<evidence type="ECO:0000313" key="11">
    <source>
        <dbReference type="Proteomes" id="UP000198901"/>
    </source>
</evidence>
<evidence type="ECO:0000256" key="1">
    <source>
        <dbReference type="ARBA" id="ARBA00022553"/>
    </source>
</evidence>
<dbReference type="InterPro" id="IPR001867">
    <property type="entry name" value="OmpR/PhoB-type_DNA-bd"/>
</dbReference>
<dbReference type="Proteomes" id="UP000198901">
    <property type="component" value="Unassembled WGS sequence"/>
</dbReference>
<feature type="modified residue" description="4-aspartylphosphate" evidence="6">
    <location>
        <position position="70"/>
    </location>
</feature>
<dbReference type="Pfam" id="PF00072">
    <property type="entry name" value="Response_reg"/>
    <property type="match status" value="1"/>
</dbReference>
<evidence type="ECO:0000256" key="6">
    <source>
        <dbReference type="PROSITE-ProRule" id="PRU00169"/>
    </source>
</evidence>
<protein>
    <submittedName>
        <fullName evidence="10">Two component transcriptional regulator, winged helix family</fullName>
    </submittedName>
</protein>
<dbReference type="GO" id="GO:0006355">
    <property type="term" value="P:regulation of DNA-templated transcription"/>
    <property type="evidence" value="ECO:0007669"/>
    <property type="project" value="InterPro"/>
</dbReference>
<evidence type="ECO:0000313" key="10">
    <source>
        <dbReference type="EMBL" id="SDM09125.1"/>
    </source>
</evidence>
<dbReference type="InterPro" id="IPR001789">
    <property type="entry name" value="Sig_transdc_resp-reg_receiver"/>
</dbReference>
<reference evidence="10 11" key="1">
    <citation type="submission" date="2016-10" db="EMBL/GenBank/DDBJ databases">
        <authorList>
            <person name="de Groot N.N."/>
        </authorList>
    </citation>
    <scope>NUCLEOTIDE SEQUENCE [LARGE SCALE GENOMIC DNA]</scope>
    <source>
        <strain evidence="10 11">DSM 21668</strain>
    </source>
</reference>
<dbReference type="Gene3D" id="3.40.50.2300">
    <property type="match status" value="1"/>
</dbReference>